<dbReference type="OrthoDB" id="5917823at2759"/>
<dbReference type="EMBL" id="BMAW01084290">
    <property type="protein sequence ID" value="GFU37860.1"/>
    <property type="molecule type" value="Genomic_DNA"/>
</dbReference>
<evidence type="ECO:0000256" key="6">
    <source>
        <dbReference type="RuleBase" id="RU000680"/>
    </source>
</evidence>
<dbReference type="Pfam" id="PF01146">
    <property type="entry name" value="Caveolin"/>
    <property type="match status" value="1"/>
</dbReference>
<dbReference type="PANTHER" id="PTHR10844">
    <property type="entry name" value="CAVEOLIN"/>
    <property type="match status" value="1"/>
</dbReference>
<keyword evidence="4 6" id="KW-0333">Golgi apparatus</keyword>
<proteinExistence type="inferred from homology"/>
<comment type="function">
    <text evidence="6">May act as a scaffolding protein within caveolar membranes. Interacts directly with G-protein alpha subunits and can functionally regulate their activity.</text>
</comment>
<evidence type="ECO:0000313" key="10">
    <source>
        <dbReference type="Proteomes" id="UP000887013"/>
    </source>
</evidence>
<evidence type="ECO:0000313" key="9">
    <source>
        <dbReference type="EMBL" id="GFU37860.1"/>
    </source>
</evidence>
<sequence>MFKGSSETKFLSINASIDNMRSVSFEILLDPKYPTMDSGRDKTSIKGSQTNVAESTQPLLETVSGDVPKGTPEKEGIEVESSLQKGSSNKDITDHEDGERRRLRPLTCIDSFTRSMNLLDRDCNHINDHINVVFEEVLAEPRANQSFDQVWRFAYVLFAGTKFWAYRVLAAACAVPCGLMWGFIFSLLTIASVWIITPAMKVVEVLLHVVIRVWGGAVRAILDPVFQSASLLVHAKKEKIHPPYIQEIV</sequence>
<dbReference type="GO" id="GO:0000139">
    <property type="term" value="C:Golgi membrane"/>
    <property type="evidence" value="ECO:0007669"/>
    <property type="project" value="UniProtKB-SubCell"/>
</dbReference>
<name>A0A8X6UPU6_NEPPI</name>
<feature type="compositionally biased region" description="Polar residues" evidence="7">
    <location>
        <begin position="81"/>
        <end position="90"/>
    </location>
</feature>
<evidence type="ECO:0000256" key="7">
    <source>
        <dbReference type="SAM" id="MobiDB-lite"/>
    </source>
</evidence>
<keyword evidence="5 6" id="KW-0472">Membrane</keyword>
<organism evidence="9 10">
    <name type="scientific">Nephila pilipes</name>
    <name type="common">Giant wood spider</name>
    <name type="synonym">Nephila maculata</name>
    <dbReference type="NCBI Taxonomy" id="299642"/>
    <lineage>
        <taxon>Eukaryota</taxon>
        <taxon>Metazoa</taxon>
        <taxon>Ecdysozoa</taxon>
        <taxon>Arthropoda</taxon>
        <taxon>Chelicerata</taxon>
        <taxon>Arachnida</taxon>
        <taxon>Araneae</taxon>
        <taxon>Araneomorphae</taxon>
        <taxon>Entelegynae</taxon>
        <taxon>Araneoidea</taxon>
        <taxon>Nephilidae</taxon>
        <taxon>Nephila</taxon>
    </lineage>
</organism>
<evidence type="ECO:0000256" key="8">
    <source>
        <dbReference type="SAM" id="Phobius"/>
    </source>
</evidence>
<comment type="similarity">
    <text evidence="2 6">Belongs to the caveolin family.</text>
</comment>
<keyword evidence="10" id="KW-1185">Reference proteome</keyword>
<evidence type="ECO:0000256" key="3">
    <source>
        <dbReference type="ARBA" id="ARBA00022475"/>
    </source>
</evidence>
<keyword evidence="8" id="KW-1133">Transmembrane helix</keyword>
<dbReference type="Proteomes" id="UP000887013">
    <property type="component" value="Unassembled WGS sequence"/>
</dbReference>
<dbReference type="GO" id="GO:0060090">
    <property type="term" value="F:molecular adaptor activity"/>
    <property type="evidence" value="ECO:0007669"/>
    <property type="project" value="TreeGrafter"/>
</dbReference>
<feature type="compositionally biased region" description="Polar residues" evidence="7">
    <location>
        <begin position="45"/>
        <end position="59"/>
    </location>
</feature>
<keyword evidence="3 6" id="KW-1003">Cell membrane</keyword>
<reference evidence="9" key="1">
    <citation type="submission" date="2020-08" db="EMBL/GenBank/DDBJ databases">
        <title>Multicomponent nature underlies the extraordinary mechanical properties of spider dragline silk.</title>
        <authorList>
            <person name="Kono N."/>
            <person name="Nakamura H."/>
            <person name="Mori M."/>
            <person name="Yoshida Y."/>
            <person name="Ohtoshi R."/>
            <person name="Malay A.D."/>
            <person name="Moran D.A.P."/>
            <person name="Tomita M."/>
            <person name="Numata K."/>
            <person name="Arakawa K."/>
        </authorList>
    </citation>
    <scope>NUCLEOTIDE SEQUENCE</scope>
</reference>
<evidence type="ECO:0000256" key="2">
    <source>
        <dbReference type="ARBA" id="ARBA00010988"/>
    </source>
</evidence>
<comment type="subcellular location">
    <subcellularLocation>
        <location evidence="1 6">Cell membrane</location>
        <topology evidence="1 6">Peripheral membrane protein</topology>
    </subcellularLocation>
    <subcellularLocation>
        <location evidence="6">Golgi apparatus membrane</location>
        <topology evidence="6">Peripheral membrane protein</topology>
    </subcellularLocation>
    <subcellularLocation>
        <location evidence="6">Membrane</location>
        <location evidence="6">Caveola</location>
        <topology evidence="6">Peripheral membrane protein</topology>
    </subcellularLocation>
</comment>
<dbReference type="InterPro" id="IPR001612">
    <property type="entry name" value="Caveolin"/>
</dbReference>
<gene>
    <name evidence="9" type="primary">NCL1_42588</name>
    <name evidence="9" type="ORF">NPIL_646561</name>
</gene>
<feature type="region of interest" description="Disordered" evidence="7">
    <location>
        <begin position="32"/>
        <end position="98"/>
    </location>
</feature>
<protein>
    <recommendedName>
        <fullName evidence="6">Caveolin</fullName>
    </recommendedName>
</protein>
<evidence type="ECO:0000256" key="5">
    <source>
        <dbReference type="ARBA" id="ARBA00023136"/>
    </source>
</evidence>
<dbReference type="PANTHER" id="PTHR10844:SF28">
    <property type="entry name" value="CAVEOLIN"/>
    <property type="match status" value="1"/>
</dbReference>
<comment type="caution">
    <text evidence="9">The sequence shown here is derived from an EMBL/GenBank/DDBJ whole genome shotgun (WGS) entry which is preliminary data.</text>
</comment>
<keyword evidence="8" id="KW-0812">Transmembrane</keyword>
<accession>A0A8X6UPU6</accession>
<evidence type="ECO:0000256" key="4">
    <source>
        <dbReference type="ARBA" id="ARBA00023034"/>
    </source>
</evidence>
<evidence type="ECO:0000256" key="1">
    <source>
        <dbReference type="ARBA" id="ARBA00004202"/>
    </source>
</evidence>
<feature type="transmembrane region" description="Helical" evidence="8">
    <location>
        <begin position="168"/>
        <end position="196"/>
    </location>
</feature>
<dbReference type="GO" id="GO:0070836">
    <property type="term" value="P:caveola assembly"/>
    <property type="evidence" value="ECO:0007669"/>
    <property type="project" value="InterPro"/>
</dbReference>
<dbReference type="GO" id="GO:0005901">
    <property type="term" value="C:caveola"/>
    <property type="evidence" value="ECO:0007669"/>
    <property type="project" value="UniProtKB-SubCell"/>
</dbReference>
<dbReference type="AlphaFoldDB" id="A0A8X6UPU6"/>